<dbReference type="Pfam" id="PF01476">
    <property type="entry name" value="LysM"/>
    <property type="match status" value="1"/>
</dbReference>
<feature type="region of interest" description="Disordered" evidence="1">
    <location>
        <begin position="153"/>
        <end position="235"/>
    </location>
</feature>
<protein>
    <submittedName>
        <fullName evidence="3">Stage VI sporulation protein D</fullName>
    </submittedName>
</protein>
<dbReference type="OrthoDB" id="2966368at2"/>
<accession>A0A917TL53</accession>
<evidence type="ECO:0000313" key="4">
    <source>
        <dbReference type="Proteomes" id="UP000618460"/>
    </source>
</evidence>
<dbReference type="InterPro" id="IPR014256">
    <property type="entry name" value="Spore_VI_D"/>
</dbReference>
<feature type="compositionally biased region" description="Acidic residues" evidence="1">
    <location>
        <begin position="160"/>
        <end position="169"/>
    </location>
</feature>
<organism evidence="3 4">
    <name type="scientific">Paraliobacillus quinghaiensis</name>
    <dbReference type="NCBI Taxonomy" id="470815"/>
    <lineage>
        <taxon>Bacteria</taxon>
        <taxon>Bacillati</taxon>
        <taxon>Bacillota</taxon>
        <taxon>Bacilli</taxon>
        <taxon>Bacillales</taxon>
        <taxon>Bacillaceae</taxon>
        <taxon>Paraliobacillus</taxon>
    </lineage>
</organism>
<evidence type="ECO:0000313" key="3">
    <source>
        <dbReference type="EMBL" id="GGM27217.1"/>
    </source>
</evidence>
<reference evidence="3" key="2">
    <citation type="submission" date="2020-09" db="EMBL/GenBank/DDBJ databases">
        <authorList>
            <person name="Sun Q."/>
            <person name="Zhou Y."/>
        </authorList>
    </citation>
    <scope>NUCLEOTIDE SEQUENCE</scope>
    <source>
        <strain evidence="3">CGMCC 1.6333</strain>
    </source>
</reference>
<feature type="compositionally biased region" description="Low complexity" evidence="1">
    <location>
        <begin position="269"/>
        <end position="279"/>
    </location>
</feature>
<feature type="domain" description="LysM" evidence="2">
    <location>
        <begin position="329"/>
        <end position="372"/>
    </location>
</feature>
<gene>
    <name evidence="3" type="primary">spoVID</name>
    <name evidence="3" type="ORF">GCM10011351_11260</name>
</gene>
<proteinExistence type="predicted"/>
<dbReference type="AlphaFoldDB" id="A0A917TL53"/>
<feature type="compositionally biased region" description="Basic and acidic residues" evidence="1">
    <location>
        <begin position="216"/>
        <end position="235"/>
    </location>
</feature>
<dbReference type="Proteomes" id="UP000618460">
    <property type="component" value="Unassembled WGS sequence"/>
</dbReference>
<dbReference type="Pfam" id="PF20918">
    <property type="entry name" value="SPOCS_spoVID-N"/>
    <property type="match status" value="1"/>
</dbReference>
<dbReference type="InterPro" id="IPR036779">
    <property type="entry name" value="LysM_dom_sf"/>
</dbReference>
<evidence type="ECO:0000259" key="2">
    <source>
        <dbReference type="PROSITE" id="PS51782"/>
    </source>
</evidence>
<reference evidence="3" key="1">
    <citation type="journal article" date="2014" name="Int. J. Syst. Evol. Microbiol.">
        <title>Complete genome sequence of Corynebacterium casei LMG S-19264T (=DSM 44701T), isolated from a smear-ripened cheese.</title>
        <authorList>
            <consortium name="US DOE Joint Genome Institute (JGI-PGF)"/>
            <person name="Walter F."/>
            <person name="Albersmeier A."/>
            <person name="Kalinowski J."/>
            <person name="Ruckert C."/>
        </authorList>
    </citation>
    <scope>NUCLEOTIDE SEQUENCE</scope>
    <source>
        <strain evidence="3">CGMCC 1.6333</strain>
    </source>
</reference>
<dbReference type="PROSITE" id="PS51782">
    <property type="entry name" value="LYSM"/>
    <property type="match status" value="1"/>
</dbReference>
<feature type="region of interest" description="Disordered" evidence="1">
    <location>
        <begin position="269"/>
        <end position="291"/>
    </location>
</feature>
<dbReference type="EMBL" id="BMLG01000003">
    <property type="protein sequence ID" value="GGM27217.1"/>
    <property type="molecule type" value="Genomic_DNA"/>
</dbReference>
<evidence type="ECO:0000256" key="1">
    <source>
        <dbReference type="SAM" id="MobiDB-lite"/>
    </source>
</evidence>
<dbReference type="SUPFAM" id="SSF54106">
    <property type="entry name" value="LysM domain"/>
    <property type="match status" value="1"/>
</dbReference>
<comment type="caution">
    <text evidence="3">The sequence shown here is derived from an EMBL/GenBank/DDBJ whole genome shotgun (WGS) entry which is preliminary data.</text>
</comment>
<dbReference type="InterPro" id="IPR018392">
    <property type="entry name" value="LysM"/>
</dbReference>
<feature type="compositionally biased region" description="Basic and acidic residues" evidence="1">
    <location>
        <begin position="191"/>
        <end position="203"/>
    </location>
</feature>
<keyword evidence="4" id="KW-1185">Reference proteome</keyword>
<name>A0A917TL53_9BACI</name>
<dbReference type="NCBIfam" id="TIGR02907">
    <property type="entry name" value="spore_VI_D"/>
    <property type="match status" value="1"/>
</dbReference>
<dbReference type="SMART" id="SM00257">
    <property type="entry name" value="LysM"/>
    <property type="match status" value="1"/>
</dbReference>
<dbReference type="InterPro" id="IPR048862">
    <property type="entry name" value="SPOCS_spoVID_N"/>
</dbReference>
<sequence length="381" mass="44774">MAMSYEYPSVFMFDLNEVLRFKSGQEVKEMIGISLEPEISIQEYEDHVSIRGVMELKGEYFFEENDVESLENREELESRDYPSHRFMENVERQAENVNQFTHHLPVEISIPLERIVNLDDIMVGIDTFDYELPEDSLLKIRATIAIHGVKSEELMKSEEESSEQNIIEEVDNRDSEIESTPDFTEETFTFDVKEPEEKAREPEASSDESVESDETEKEKEVEYQQEKEEEKDRWPYTKKSQSIASFFGNKEKNESPEIVESVESIESIESVESLESIDSPESLEFNDDVEDDYNIYEDEYEEERETQPEATYLLDIFADKEEQSFTRLRMCIVQESDTLDTIAERYDISPIQLSQTNELKDDELRIGQILYIPEKRKKESR</sequence>
<dbReference type="CDD" id="cd00118">
    <property type="entry name" value="LysM"/>
    <property type="match status" value="1"/>
</dbReference>
<feature type="compositionally biased region" description="Acidic residues" evidence="1">
    <location>
        <begin position="204"/>
        <end position="215"/>
    </location>
</feature>
<dbReference type="Gene3D" id="3.10.350.10">
    <property type="entry name" value="LysM domain"/>
    <property type="match status" value="1"/>
</dbReference>